<protein>
    <submittedName>
        <fullName evidence="2">Uncharacterized protein</fullName>
    </submittedName>
</protein>
<feature type="transmembrane region" description="Helical" evidence="1">
    <location>
        <begin position="181"/>
        <end position="203"/>
    </location>
</feature>
<dbReference type="AlphaFoldDB" id="L7JWX8"/>
<reference evidence="2 3" key="1">
    <citation type="journal article" date="2012" name="PLoS Pathog.">
        <title>The genome of the obligate intracellular parasite Trachipleistophora hominis: new insights into microsporidian genome dynamics and reductive evolution.</title>
        <authorList>
            <person name="Heinz E."/>
            <person name="Williams T.A."/>
            <person name="Nakjang S."/>
            <person name="Noel C.J."/>
            <person name="Swan D.C."/>
            <person name="Goldberg A.V."/>
            <person name="Harris S.R."/>
            <person name="Weinmaier T."/>
            <person name="Markert S."/>
            <person name="Becher D."/>
            <person name="Bernhardt J."/>
            <person name="Dagan T."/>
            <person name="Hacker C."/>
            <person name="Lucocq J.M."/>
            <person name="Schweder T."/>
            <person name="Rattei T."/>
            <person name="Hall N."/>
            <person name="Hirt R.P."/>
            <person name="Embley T.M."/>
        </authorList>
    </citation>
    <scope>NUCLEOTIDE SEQUENCE [LARGE SCALE GENOMIC DNA]</scope>
</reference>
<gene>
    <name evidence="2" type="ORF">THOM_1266</name>
</gene>
<dbReference type="EMBL" id="JH993925">
    <property type="protein sequence ID" value="ELQ75805.1"/>
    <property type="molecule type" value="Genomic_DNA"/>
</dbReference>
<keyword evidence="3" id="KW-1185">Reference proteome</keyword>
<keyword evidence="1" id="KW-0472">Membrane</keyword>
<dbReference type="HOGENOM" id="CLU_1267683_0_0_1"/>
<proteinExistence type="predicted"/>
<accession>L7JWX8</accession>
<name>L7JWX8_TRAHO</name>
<keyword evidence="1" id="KW-0812">Transmembrane</keyword>
<dbReference type="InParanoid" id="L7JWX8"/>
<dbReference type="Proteomes" id="UP000011185">
    <property type="component" value="Unassembled WGS sequence"/>
</dbReference>
<organism evidence="2 3">
    <name type="scientific">Trachipleistophora hominis</name>
    <name type="common">Microsporidian parasite</name>
    <dbReference type="NCBI Taxonomy" id="72359"/>
    <lineage>
        <taxon>Eukaryota</taxon>
        <taxon>Fungi</taxon>
        <taxon>Fungi incertae sedis</taxon>
        <taxon>Microsporidia</taxon>
        <taxon>Pleistophoridae</taxon>
        <taxon>Trachipleistophora</taxon>
    </lineage>
</organism>
<evidence type="ECO:0000313" key="3">
    <source>
        <dbReference type="Proteomes" id="UP000011185"/>
    </source>
</evidence>
<keyword evidence="1" id="KW-1133">Transmembrane helix</keyword>
<evidence type="ECO:0000313" key="2">
    <source>
        <dbReference type="EMBL" id="ELQ75805.1"/>
    </source>
</evidence>
<evidence type="ECO:0000256" key="1">
    <source>
        <dbReference type="SAM" id="Phobius"/>
    </source>
</evidence>
<dbReference type="VEuPathDB" id="MicrosporidiaDB:THOM_1266"/>
<sequence>MDCGITNGENLDCDVGAAFEPQEVKNRATIYNLSEFEVSCWMNDHTPGKFTCVSEPIVQRDDSKYMGNWKIGCTKDNQEESAICTIGSNNARSRTVKLMKMGLQCDELNNNPITCFSDVTLERFDNNDKAANISMILEKAQAFTDNIHIPVTTDPVLASKNFDRVLAIFKQMQVPTNTNTMILTCIMPLFVIVVILTSIFWYFKKRSRPGIRQNNKRR</sequence>